<dbReference type="OrthoDB" id="1864528at2759"/>
<name>A0A0R0JQR6_SOYBN</name>
<reference evidence="7 8" key="1">
    <citation type="journal article" date="2010" name="Nature">
        <title>Genome sequence of the palaeopolyploid soybean.</title>
        <authorList>
            <person name="Schmutz J."/>
            <person name="Cannon S.B."/>
            <person name="Schlueter J."/>
            <person name="Ma J."/>
            <person name="Mitros T."/>
            <person name="Nelson W."/>
            <person name="Hyten D.L."/>
            <person name="Song Q."/>
            <person name="Thelen J.J."/>
            <person name="Cheng J."/>
            <person name="Xu D."/>
            <person name="Hellsten U."/>
            <person name="May G.D."/>
            <person name="Yu Y."/>
            <person name="Sakurai T."/>
            <person name="Umezawa T."/>
            <person name="Bhattacharyya M.K."/>
            <person name="Sandhu D."/>
            <person name="Valliyodan B."/>
            <person name="Lindquist E."/>
            <person name="Peto M."/>
            <person name="Grant D."/>
            <person name="Shu S."/>
            <person name="Goodstein D."/>
            <person name="Barry K."/>
            <person name="Futrell-Griggs M."/>
            <person name="Abernathy B."/>
            <person name="Du J."/>
            <person name="Tian Z."/>
            <person name="Zhu L."/>
            <person name="Gill N."/>
            <person name="Joshi T."/>
            <person name="Libault M."/>
            <person name="Sethuraman A."/>
            <person name="Zhang X.-C."/>
            <person name="Shinozaki K."/>
            <person name="Nguyen H.T."/>
            <person name="Wing R.A."/>
            <person name="Cregan P."/>
            <person name="Specht J."/>
            <person name="Grimwood J."/>
            <person name="Rokhsar D."/>
            <person name="Stacey G."/>
            <person name="Shoemaker R.C."/>
            <person name="Jackson S.A."/>
        </authorList>
    </citation>
    <scope>NUCLEOTIDE SEQUENCE</scope>
    <source>
        <strain evidence="8">cv. Williams 82</strain>
        <tissue evidence="7">Callus</tissue>
    </source>
</reference>
<dbReference type="SUPFAM" id="SSF101936">
    <property type="entry name" value="DNA-binding pseudobarrel domain"/>
    <property type="match status" value="2"/>
</dbReference>
<evidence type="ECO:0000256" key="3">
    <source>
        <dbReference type="ARBA" id="ARBA00023125"/>
    </source>
</evidence>
<dbReference type="Gene3D" id="2.40.330.10">
    <property type="entry name" value="DNA-binding pseudobarrel domain"/>
    <property type="match status" value="2"/>
</dbReference>
<proteinExistence type="predicted"/>
<dbReference type="EnsemblPlants" id="KRH54937">
    <property type="protein sequence ID" value="KRH54937"/>
    <property type="gene ID" value="GLYMA_06G220000"/>
</dbReference>
<dbReference type="Pfam" id="PF02362">
    <property type="entry name" value="B3"/>
    <property type="match status" value="2"/>
</dbReference>
<evidence type="ECO:0000313" key="8">
    <source>
        <dbReference type="EnsemblPlants" id="KRH54937"/>
    </source>
</evidence>
<feature type="domain" description="TF-B3" evidence="6">
    <location>
        <begin position="2"/>
        <end position="95"/>
    </location>
</feature>
<keyword evidence="9" id="KW-1185">Reference proteome</keyword>
<evidence type="ECO:0000256" key="2">
    <source>
        <dbReference type="ARBA" id="ARBA00023015"/>
    </source>
</evidence>
<dbReference type="GO" id="GO:0003677">
    <property type="term" value="F:DNA binding"/>
    <property type="evidence" value="ECO:0007669"/>
    <property type="project" value="UniProtKB-KW"/>
</dbReference>
<keyword evidence="4" id="KW-0804">Transcription</keyword>
<dbReference type="SMART" id="SM01019">
    <property type="entry name" value="B3"/>
    <property type="match status" value="2"/>
</dbReference>
<dbReference type="OMA" id="WHARYRI"/>
<organism evidence="7">
    <name type="scientific">Glycine max</name>
    <name type="common">Soybean</name>
    <name type="synonym">Glycine hispida</name>
    <dbReference type="NCBI Taxonomy" id="3847"/>
    <lineage>
        <taxon>Eukaryota</taxon>
        <taxon>Viridiplantae</taxon>
        <taxon>Streptophyta</taxon>
        <taxon>Embryophyta</taxon>
        <taxon>Tracheophyta</taxon>
        <taxon>Spermatophyta</taxon>
        <taxon>Magnoliopsida</taxon>
        <taxon>eudicotyledons</taxon>
        <taxon>Gunneridae</taxon>
        <taxon>Pentapetalae</taxon>
        <taxon>rosids</taxon>
        <taxon>fabids</taxon>
        <taxon>Fabales</taxon>
        <taxon>Fabaceae</taxon>
        <taxon>Papilionoideae</taxon>
        <taxon>50 kb inversion clade</taxon>
        <taxon>NPAAA clade</taxon>
        <taxon>indigoferoid/millettioid clade</taxon>
        <taxon>Phaseoleae</taxon>
        <taxon>Glycine</taxon>
        <taxon>Glycine subgen. Soja</taxon>
    </lineage>
</organism>
<dbReference type="PANTHER" id="PTHR31920:SF108">
    <property type="entry name" value="B3 DOMAIN-CONTAINING TRANSCRIPTION FACTOR VRN1-LIKE"/>
    <property type="match status" value="1"/>
</dbReference>
<dbReference type="Gramene" id="KRH54937">
    <property type="protein sequence ID" value="KRH54937"/>
    <property type="gene ID" value="GLYMA_06G220000"/>
</dbReference>
<dbReference type="GO" id="GO:0005634">
    <property type="term" value="C:nucleus"/>
    <property type="evidence" value="ECO:0007669"/>
    <property type="project" value="UniProtKB-SubCell"/>
</dbReference>
<dbReference type="AlphaFoldDB" id="A0A0R0JQR6"/>
<evidence type="ECO:0000256" key="4">
    <source>
        <dbReference type="ARBA" id="ARBA00023163"/>
    </source>
</evidence>
<accession>A0A0R0JQR6</accession>
<keyword evidence="2" id="KW-0805">Transcription regulation</keyword>
<comment type="subcellular location">
    <subcellularLocation>
        <location evidence="1">Nucleus</location>
    </subcellularLocation>
</comment>
<keyword evidence="5" id="KW-0539">Nucleus</keyword>
<sequence>MHFFRIIIAPSLQEGKLMLPNKFVEKYGEGLPNTLFLKAPNGAEWKLTLEKRDDKMWFQKGWREFAKHHSLDHGHLLLFRYQRTSHFQVHIFDGSGLEIEYPLGKVEGKMTSNYQKNKRPNGEKLEYEFLQPCMGSRKCVKVDNTMKPKLGCSACASYRQKGQRKTKMTTTEHVTAFDRASYFRPCNPSFLVVIYPSNARSRGPLNFPSKFCKKHIDLRKNRGDINLEVLNGRVWHARYRIRTAETRRRFELSSGWKTFAEDNNLKVGDVCTFELIPATKLTFQVHIFRVSANSNCSTSQGSIDIF</sequence>
<dbReference type="InterPro" id="IPR003340">
    <property type="entry name" value="B3_DNA-bd"/>
</dbReference>
<keyword evidence="3" id="KW-0238">DNA-binding</keyword>
<evidence type="ECO:0000256" key="5">
    <source>
        <dbReference type="ARBA" id="ARBA00023242"/>
    </source>
</evidence>
<dbReference type="Proteomes" id="UP000008827">
    <property type="component" value="Chromosome 6"/>
</dbReference>
<evidence type="ECO:0000256" key="1">
    <source>
        <dbReference type="ARBA" id="ARBA00004123"/>
    </source>
</evidence>
<dbReference type="InterPro" id="IPR015300">
    <property type="entry name" value="DNA-bd_pseudobarrel_sf"/>
</dbReference>
<dbReference type="InParanoid" id="A0A0R0JQR6"/>
<dbReference type="PANTHER" id="PTHR31920">
    <property type="entry name" value="B3 DOMAIN-CONTAINING"/>
    <property type="match status" value="1"/>
</dbReference>
<evidence type="ECO:0000313" key="7">
    <source>
        <dbReference type="EMBL" id="KRH54937.1"/>
    </source>
</evidence>
<dbReference type="STRING" id="3847.A0A0R0JQR6"/>
<gene>
    <name evidence="7" type="ORF">GLYMA_06G220000</name>
</gene>
<evidence type="ECO:0000259" key="6">
    <source>
        <dbReference type="PROSITE" id="PS50863"/>
    </source>
</evidence>
<reference evidence="7" key="3">
    <citation type="submission" date="2018-07" db="EMBL/GenBank/DDBJ databases">
        <title>WGS assembly of Glycine max.</title>
        <authorList>
            <person name="Schmutz J."/>
            <person name="Cannon S."/>
            <person name="Schlueter J."/>
            <person name="Ma J."/>
            <person name="Mitros T."/>
            <person name="Nelson W."/>
            <person name="Hyten D."/>
            <person name="Song Q."/>
            <person name="Thelen J."/>
            <person name="Cheng J."/>
            <person name="Xu D."/>
            <person name="Hellsten U."/>
            <person name="May G."/>
            <person name="Yu Y."/>
            <person name="Sakurai T."/>
            <person name="Umezawa T."/>
            <person name="Bhattacharyya M."/>
            <person name="Sandhu D."/>
            <person name="Valliyodan B."/>
            <person name="Lindquist E."/>
            <person name="Peto M."/>
            <person name="Grant D."/>
            <person name="Shu S."/>
            <person name="Goodstein D."/>
            <person name="Barry K."/>
            <person name="Futrell-Griggs M."/>
            <person name="Abernathy B."/>
            <person name="Du J."/>
            <person name="Tian Z."/>
            <person name="Zhu L."/>
            <person name="Gill N."/>
            <person name="Joshi T."/>
            <person name="Libault M."/>
            <person name="Sethuraman A."/>
            <person name="Zhang X."/>
            <person name="Shinozaki K."/>
            <person name="Nguyen H."/>
            <person name="Wing R."/>
            <person name="Cregan P."/>
            <person name="Specht J."/>
            <person name="Grimwood J."/>
            <person name="Rokhsar D."/>
            <person name="Stacey G."/>
            <person name="Shoemaker R."/>
            <person name="Jackson S."/>
        </authorList>
    </citation>
    <scope>NUCLEOTIDE SEQUENCE</scope>
    <source>
        <tissue evidence="7">Callus</tissue>
    </source>
</reference>
<dbReference type="InterPro" id="IPR050655">
    <property type="entry name" value="Plant_B3_domain"/>
</dbReference>
<feature type="domain" description="TF-B3" evidence="6">
    <location>
        <begin position="190"/>
        <end position="291"/>
    </location>
</feature>
<dbReference type="CDD" id="cd10017">
    <property type="entry name" value="B3_DNA"/>
    <property type="match status" value="2"/>
</dbReference>
<reference evidence="8" key="2">
    <citation type="submission" date="2018-02" db="UniProtKB">
        <authorList>
            <consortium name="EnsemblPlants"/>
        </authorList>
    </citation>
    <scope>IDENTIFICATION</scope>
    <source>
        <strain evidence="8">Williams 82</strain>
    </source>
</reference>
<dbReference type="PROSITE" id="PS50863">
    <property type="entry name" value="B3"/>
    <property type="match status" value="2"/>
</dbReference>
<evidence type="ECO:0000313" key="9">
    <source>
        <dbReference type="Proteomes" id="UP000008827"/>
    </source>
</evidence>
<protein>
    <recommendedName>
        <fullName evidence="6">TF-B3 domain-containing protein</fullName>
    </recommendedName>
</protein>
<dbReference type="EMBL" id="CM000839">
    <property type="protein sequence ID" value="KRH54937.1"/>
    <property type="molecule type" value="Genomic_DNA"/>
</dbReference>
<dbReference type="PaxDb" id="3847-GLYMA01G11755.1"/>
<dbReference type="SMR" id="A0A0R0JQR6"/>